<evidence type="ECO:0000256" key="3">
    <source>
        <dbReference type="ARBA" id="ARBA00022833"/>
    </source>
</evidence>
<evidence type="ECO:0000256" key="5">
    <source>
        <dbReference type="SAM" id="Coils"/>
    </source>
</evidence>
<keyword evidence="1" id="KW-0479">Metal-binding</keyword>
<dbReference type="GO" id="GO:0006275">
    <property type="term" value="P:regulation of DNA replication"/>
    <property type="evidence" value="ECO:0007669"/>
    <property type="project" value="InterPro"/>
</dbReference>
<evidence type="ECO:0000256" key="6">
    <source>
        <dbReference type="SAM" id="MobiDB-lite"/>
    </source>
</evidence>
<comment type="caution">
    <text evidence="8">The sequence shown here is derived from an EMBL/GenBank/DDBJ whole genome shotgun (WGS) entry which is preliminary data.</text>
</comment>
<dbReference type="PANTHER" id="PTHR14609">
    <property type="entry name" value="RING FINGER PROTEIN 219"/>
    <property type="match status" value="1"/>
</dbReference>
<dbReference type="InterPro" id="IPR039209">
    <property type="entry name" value="OBI1"/>
</dbReference>
<dbReference type="PROSITE" id="PS50089">
    <property type="entry name" value="ZF_RING_2"/>
    <property type="match status" value="1"/>
</dbReference>
<dbReference type="InterPro" id="IPR013083">
    <property type="entry name" value="Znf_RING/FYVE/PHD"/>
</dbReference>
<accession>A0AAD7W0E7</accession>
<evidence type="ECO:0000256" key="4">
    <source>
        <dbReference type="PROSITE-ProRule" id="PRU00175"/>
    </source>
</evidence>
<reference evidence="8" key="1">
    <citation type="journal article" date="2023" name="Science">
        <title>Genome structures resolve the early diversification of teleost fishes.</title>
        <authorList>
            <person name="Parey E."/>
            <person name="Louis A."/>
            <person name="Montfort J."/>
            <person name="Bouchez O."/>
            <person name="Roques C."/>
            <person name="Iampietro C."/>
            <person name="Lluch J."/>
            <person name="Castinel A."/>
            <person name="Donnadieu C."/>
            <person name="Desvignes T."/>
            <person name="Floi Bucao C."/>
            <person name="Jouanno E."/>
            <person name="Wen M."/>
            <person name="Mejri S."/>
            <person name="Dirks R."/>
            <person name="Jansen H."/>
            <person name="Henkel C."/>
            <person name="Chen W.J."/>
            <person name="Zahm M."/>
            <person name="Cabau C."/>
            <person name="Klopp C."/>
            <person name="Thompson A.W."/>
            <person name="Robinson-Rechavi M."/>
            <person name="Braasch I."/>
            <person name="Lecointre G."/>
            <person name="Bobe J."/>
            <person name="Postlethwait J.H."/>
            <person name="Berthelot C."/>
            <person name="Roest Crollius H."/>
            <person name="Guiguen Y."/>
        </authorList>
    </citation>
    <scope>NUCLEOTIDE SEQUENCE</scope>
    <source>
        <strain evidence="8">NC1722</strain>
    </source>
</reference>
<keyword evidence="5" id="KW-0175">Coiled coil</keyword>
<dbReference type="PANTHER" id="PTHR14609:SF1">
    <property type="entry name" value="ORC UBIQUITIN LIGASE 1"/>
    <property type="match status" value="1"/>
</dbReference>
<keyword evidence="2 4" id="KW-0863">Zinc-finger</keyword>
<evidence type="ECO:0000256" key="1">
    <source>
        <dbReference type="ARBA" id="ARBA00022723"/>
    </source>
</evidence>
<keyword evidence="9" id="KW-1185">Reference proteome</keyword>
<evidence type="ECO:0000256" key="2">
    <source>
        <dbReference type="ARBA" id="ARBA00022771"/>
    </source>
</evidence>
<evidence type="ECO:0000313" key="9">
    <source>
        <dbReference type="Proteomes" id="UP001221898"/>
    </source>
</evidence>
<protein>
    <recommendedName>
        <fullName evidence="7">RING-type domain-containing protein</fullName>
    </recommendedName>
</protein>
<dbReference type="Pfam" id="PF13639">
    <property type="entry name" value="zf-RING_2"/>
    <property type="match status" value="1"/>
</dbReference>
<feature type="non-terminal residue" evidence="8">
    <location>
        <position position="201"/>
    </location>
</feature>
<organism evidence="8 9">
    <name type="scientific">Aldrovandia affinis</name>
    <dbReference type="NCBI Taxonomy" id="143900"/>
    <lineage>
        <taxon>Eukaryota</taxon>
        <taxon>Metazoa</taxon>
        <taxon>Chordata</taxon>
        <taxon>Craniata</taxon>
        <taxon>Vertebrata</taxon>
        <taxon>Euteleostomi</taxon>
        <taxon>Actinopterygii</taxon>
        <taxon>Neopterygii</taxon>
        <taxon>Teleostei</taxon>
        <taxon>Notacanthiformes</taxon>
        <taxon>Halosauridae</taxon>
        <taxon>Aldrovandia</taxon>
    </lineage>
</organism>
<proteinExistence type="predicted"/>
<dbReference type="GO" id="GO:0006513">
    <property type="term" value="P:protein monoubiquitination"/>
    <property type="evidence" value="ECO:0007669"/>
    <property type="project" value="InterPro"/>
</dbReference>
<feature type="domain" description="RING-type" evidence="7">
    <location>
        <begin position="35"/>
        <end position="73"/>
    </location>
</feature>
<feature type="coiled-coil region" evidence="5">
    <location>
        <begin position="106"/>
        <end position="147"/>
    </location>
</feature>
<feature type="region of interest" description="Disordered" evidence="6">
    <location>
        <begin position="147"/>
        <end position="169"/>
    </location>
</feature>
<evidence type="ECO:0000259" key="7">
    <source>
        <dbReference type="PROSITE" id="PS50089"/>
    </source>
</evidence>
<dbReference type="GO" id="GO:0004842">
    <property type="term" value="F:ubiquitin-protein transferase activity"/>
    <property type="evidence" value="ECO:0007669"/>
    <property type="project" value="InterPro"/>
</dbReference>
<dbReference type="EMBL" id="JAINUG010000484">
    <property type="protein sequence ID" value="KAJ8367344.1"/>
    <property type="molecule type" value="Genomic_DNA"/>
</dbReference>
<dbReference type="Gene3D" id="3.30.40.10">
    <property type="entry name" value="Zinc/RING finger domain, C3HC4 (zinc finger)"/>
    <property type="match status" value="1"/>
</dbReference>
<keyword evidence="3" id="KW-0862">Zinc</keyword>
<evidence type="ECO:0000313" key="8">
    <source>
        <dbReference type="EMBL" id="KAJ8367344.1"/>
    </source>
</evidence>
<gene>
    <name evidence="8" type="ORF">AAFF_G00320670</name>
</gene>
<dbReference type="AlphaFoldDB" id="A0AAD7W0E7"/>
<dbReference type="InterPro" id="IPR001841">
    <property type="entry name" value="Znf_RING"/>
</dbReference>
<feature type="compositionally biased region" description="Basic and acidic residues" evidence="6">
    <location>
        <begin position="156"/>
        <end position="169"/>
    </location>
</feature>
<sequence length="201" mass="23119">MFLEGKSVPRQQKKRTMAHQSVQNVTLSLTLPISCQICLGKVREPVICGNCHVFCSFCIELWLNKTSQCPTCRIPITPDNPCRKIIGGTNESESKESRSVKRHLRKTRAELLLREYEDEIEGVEKENDELRRRNANAERRLEALLLDPSTPGAESPKMRARDRDGEEPRVDALLLEAEWTNKRRADDTGEKIKLDMEKFKE</sequence>
<dbReference type="GO" id="GO:0008270">
    <property type="term" value="F:zinc ion binding"/>
    <property type="evidence" value="ECO:0007669"/>
    <property type="project" value="UniProtKB-KW"/>
</dbReference>
<name>A0AAD7W0E7_9TELE</name>
<dbReference type="SUPFAM" id="SSF57850">
    <property type="entry name" value="RING/U-box"/>
    <property type="match status" value="1"/>
</dbReference>
<dbReference type="Proteomes" id="UP001221898">
    <property type="component" value="Unassembled WGS sequence"/>
</dbReference>